<dbReference type="Proteomes" id="UP000749646">
    <property type="component" value="Unassembled WGS sequence"/>
</dbReference>
<dbReference type="AlphaFoldDB" id="A0A9P6INC8"/>
<comment type="caution">
    <text evidence="2">The sequence shown here is derived from an EMBL/GenBank/DDBJ whole genome shotgun (WGS) entry which is preliminary data.</text>
</comment>
<organism evidence="2 3">
    <name type="scientific">Modicella reniformis</name>
    <dbReference type="NCBI Taxonomy" id="1440133"/>
    <lineage>
        <taxon>Eukaryota</taxon>
        <taxon>Fungi</taxon>
        <taxon>Fungi incertae sedis</taxon>
        <taxon>Mucoromycota</taxon>
        <taxon>Mortierellomycotina</taxon>
        <taxon>Mortierellomycetes</taxon>
        <taxon>Mortierellales</taxon>
        <taxon>Mortierellaceae</taxon>
        <taxon>Modicella</taxon>
    </lineage>
</organism>
<sequence length="424" mass="49737">MLEVPEIDEMICKELSHHNLAQCARVCKKWHRSAIPHLWHTLIIPTKHQEDEIYEHQESLRNMALEDYLYEQQLHLPSEGMKPQLSPFMPPLAKYGHWIRQLPQPAVLMHELEPPIVFSQPLEMPDPEITTAELLRHVYKRCSNLQVHSLDVTEYYPFGDISKTIAEFLLPTVRILSLHISDPWYLKYLLNHCTDTLVELSLRVNIIYDATRNDKKDQQLQQESKTLESLKKLTLEKAYDDSESKSFWPWLFERCSHVERLEVVHLGQIHQILADNMLTYMPNVNEIRFGKDQHEDYILYDKDVATLLSGSRQGWKVVEFKQNIILIFGHVAQEALTKHFPTLEKLILDDRHDFWGYDLAPILLSSPNLHSLTAFAIDSLSLCSLKTWPYETTLRVLKIRIVDIPRPDLRDYEILILRTLRVVS</sequence>
<evidence type="ECO:0000313" key="3">
    <source>
        <dbReference type="Proteomes" id="UP000749646"/>
    </source>
</evidence>
<name>A0A9P6INC8_9FUNG</name>
<gene>
    <name evidence="2" type="ORF">BGZ65_006480</name>
</gene>
<dbReference type="InterPro" id="IPR036047">
    <property type="entry name" value="F-box-like_dom_sf"/>
</dbReference>
<evidence type="ECO:0000259" key="1">
    <source>
        <dbReference type="Pfam" id="PF12937"/>
    </source>
</evidence>
<dbReference type="OrthoDB" id="2396061at2759"/>
<dbReference type="SUPFAM" id="SSF52047">
    <property type="entry name" value="RNI-like"/>
    <property type="match status" value="1"/>
</dbReference>
<feature type="domain" description="F-box" evidence="1">
    <location>
        <begin position="10"/>
        <end position="43"/>
    </location>
</feature>
<dbReference type="InterPro" id="IPR032675">
    <property type="entry name" value="LRR_dom_sf"/>
</dbReference>
<dbReference type="EMBL" id="JAAAHW010009451">
    <property type="protein sequence ID" value="KAF9940637.1"/>
    <property type="molecule type" value="Genomic_DNA"/>
</dbReference>
<dbReference type="InterPro" id="IPR001810">
    <property type="entry name" value="F-box_dom"/>
</dbReference>
<proteinExistence type="predicted"/>
<protein>
    <recommendedName>
        <fullName evidence="1">F-box domain-containing protein</fullName>
    </recommendedName>
</protein>
<dbReference type="Pfam" id="PF12937">
    <property type="entry name" value="F-box-like"/>
    <property type="match status" value="1"/>
</dbReference>
<reference evidence="2" key="1">
    <citation type="journal article" date="2020" name="Fungal Divers.">
        <title>Resolving the Mortierellaceae phylogeny through synthesis of multi-gene phylogenetics and phylogenomics.</title>
        <authorList>
            <person name="Vandepol N."/>
            <person name="Liber J."/>
            <person name="Desiro A."/>
            <person name="Na H."/>
            <person name="Kennedy M."/>
            <person name="Barry K."/>
            <person name="Grigoriev I.V."/>
            <person name="Miller A.N."/>
            <person name="O'Donnell K."/>
            <person name="Stajich J.E."/>
            <person name="Bonito G."/>
        </authorList>
    </citation>
    <scope>NUCLEOTIDE SEQUENCE</scope>
    <source>
        <strain evidence="2">MES-2147</strain>
    </source>
</reference>
<dbReference type="SUPFAM" id="SSF81383">
    <property type="entry name" value="F-box domain"/>
    <property type="match status" value="1"/>
</dbReference>
<dbReference type="Gene3D" id="1.20.1280.50">
    <property type="match status" value="1"/>
</dbReference>
<dbReference type="Gene3D" id="3.80.10.10">
    <property type="entry name" value="Ribonuclease Inhibitor"/>
    <property type="match status" value="1"/>
</dbReference>
<evidence type="ECO:0000313" key="2">
    <source>
        <dbReference type="EMBL" id="KAF9940637.1"/>
    </source>
</evidence>
<accession>A0A9P6INC8</accession>
<keyword evidence="3" id="KW-1185">Reference proteome</keyword>
<feature type="non-terminal residue" evidence="2">
    <location>
        <position position="424"/>
    </location>
</feature>